<dbReference type="RefSeq" id="WP_148738595.1">
    <property type="nucleotide sequence ID" value="NZ_VSTH01000021.1"/>
</dbReference>
<sequence length="132" mass="14674">MTDKKRNQPEARRVAKEAYPYRGCCLCGQTVGEELAHLDHEASNNDPDNLAWLCNHHHWMYDVGLFSVTALKVQRAHWQEVKGKRINAYMKDAGKKAAATRAAKGIGSEMARKASATRRANVLKAAQKGQAV</sequence>
<evidence type="ECO:0000313" key="2">
    <source>
        <dbReference type="Proteomes" id="UP000324797"/>
    </source>
</evidence>
<reference evidence="1 2" key="1">
    <citation type="submission" date="2019-08" db="EMBL/GenBank/DDBJ databases">
        <title>Bradyrhizobium hipponensis sp. nov., a rhizobium isolated from a Lupinus angustifolius root nodule in Tunisia.</title>
        <authorList>
            <person name="Off K."/>
            <person name="Rejili M."/>
            <person name="Mars M."/>
            <person name="Brachmann A."/>
            <person name="Marin M."/>
        </authorList>
    </citation>
    <scope>NUCLEOTIDE SEQUENCE [LARGE SCALE GENOMIC DNA]</scope>
    <source>
        <strain evidence="2">aSej3</strain>
    </source>
</reference>
<evidence type="ECO:0000313" key="1">
    <source>
        <dbReference type="EMBL" id="TYO67086.1"/>
    </source>
</evidence>
<dbReference type="CDD" id="cd00085">
    <property type="entry name" value="HNHc"/>
    <property type="match status" value="1"/>
</dbReference>
<proteinExistence type="predicted"/>
<dbReference type="Proteomes" id="UP000324797">
    <property type="component" value="Unassembled WGS sequence"/>
</dbReference>
<name>A0A5S4YRS0_9BRAD</name>
<dbReference type="AlphaFoldDB" id="A0A5S4YRS0"/>
<dbReference type="EMBL" id="VSTH01000021">
    <property type="protein sequence ID" value="TYO67086.1"/>
    <property type="molecule type" value="Genomic_DNA"/>
</dbReference>
<comment type="caution">
    <text evidence="1">The sequence shown here is derived from an EMBL/GenBank/DDBJ whole genome shotgun (WGS) entry which is preliminary data.</text>
</comment>
<protein>
    <submittedName>
        <fullName evidence="1">Uncharacterized protein</fullName>
    </submittedName>
</protein>
<organism evidence="1 2">
    <name type="scientific">Bradyrhizobium hipponense</name>
    <dbReference type="NCBI Taxonomy" id="2605638"/>
    <lineage>
        <taxon>Bacteria</taxon>
        <taxon>Pseudomonadati</taxon>
        <taxon>Pseudomonadota</taxon>
        <taxon>Alphaproteobacteria</taxon>
        <taxon>Hyphomicrobiales</taxon>
        <taxon>Nitrobacteraceae</taxon>
        <taxon>Bradyrhizobium</taxon>
    </lineage>
</organism>
<gene>
    <name evidence="1" type="ORF">FXV83_07730</name>
</gene>
<dbReference type="InterPro" id="IPR003615">
    <property type="entry name" value="HNH_nuc"/>
</dbReference>
<accession>A0A5S4YRS0</accession>
<keyword evidence="2" id="KW-1185">Reference proteome</keyword>